<dbReference type="EMBL" id="PYAL01000003">
    <property type="protein sequence ID" value="RXN90266.1"/>
    <property type="molecule type" value="Genomic_DNA"/>
</dbReference>
<comment type="caution">
    <text evidence="2">The sequence shown here is derived from an EMBL/GenBank/DDBJ whole genome shotgun (WGS) entry which is preliminary data.</text>
</comment>
<keyword evidence="3" id="KW-1185">Reference proteome</keyword>
<dbReference type="AlphaFoldDB" id="A0A4Q1HJJ4"/>
<accession>A0A4Q1HJJ4</accession>
<feature type="transmembrane region" description="Helical" evidence="1">
    <location>
        <begin position="12"/>
        <end position="37"/>
    </location>
</feature>
<evidence type="ECO:0000256" key="1">
    <source>
        <dbReference type="SAM" id="Phobius"/>
    </source>
</evidence>
<keyword evidence="1" id="KW-1133">Transmembrane helix</keyword>
<dbReference type="RefSeq" id="WP_129150700.1">
    <property type="nucleotide sequence ID" value="NZ_JBHSDO010000014.1"/>
</dbReference>
<reference evidence="2 3" key="1">
    <citation type="journal article" date="2017" name="Int. J. Syst. Evol. Microbiol.">
        <title>Achromobacter aloeverae sp. nov., isolated from the root of Aloe vera (L.) Burm.f.</title>
        <authorList>
            <person name="Kuncharoen N."/>
            <person name="Muramatsu Y."/>
            <person name="Shibata C."/>
            <person name="Kamakura Y."/>
            <person name="Nakagawa Y."/>
            <person name="Tanasupawat S."/>
        </authorList>
    </citation>
    <scope>NUCLEOTIDE SEQUENCE [LARGE SCALE GENOMIC DNA]</scope>
    <source>
        <strain evidence="2 3">AVA-1</strain>
    </source>
</reference>
<keyword evidence="1" id="KW-0472">Membrane</keyword>
<evidence type="ECO:0000313" key="2">
    <source>
        <dbReference type="EMBL" id="RXN90266.1"/>
    </source>
</evidence>
<keyword evidence="1" id="KW-0812">Transmembrane</keyword>
<name>A0A4Q1HJJ4_9BURK</name>
<dbReference type="Pfam" id="PF10617">
    <property type="entry name" value="DUF2474"/>
    <property type="match status" value="1"/>
</dbReference>
<protein>
    <submittedName>
        <fullName evidence="2">DUF2474 domain-containing protein</fullName>
    </submittedName>
</protein>
<evidence type="ECO:0000313" key="3">
    <source>
        <dbReference type="Proteomes" id="UP000290849"/>
    </source>
</evidence>
<organism evidence="2 3">
    <name type="scientific">Achromobacter aloeverae</name>
    <dbReference type="NCBI Taxonomy" id="1750518"/>
    <lineage>
        <taxon>Bacteria</taxon>
        <taxon>Pseudomonadati</taxon>
        <taxon>Pseudomonadota</taxon>
        <taxon>Betaproteobacteria</taxon>
        <taxon>Burkholderiales</taxon>
        <taxon>Alcaligenaceae</taxon>
        <taxon>Achromobacter</taxon>
    </lineage>
</organism>
<gene>
    <name evidence="2" type="ORF">C7R54_12145</name>
</gene>
<dbReference type="Proteomes" id="UP000290849">
    <property type="component" value="Unassembled WGS sequence"/>
</dbReference>
<sequence>MAARWRNAAWMVALWAAGVATAGAVAFLFKLLMLGAVRA</sequence>
<proteinExistence type="predicted"/>
<dbReference type="InterPro" id="IPR018895">
    <property type="entry name" value="DUF2474"/>
</dbReference>